<dbReference type="PANTHER" id="PTHR36966">
    <property type="entry name" value="REP-ASSOCIATED TYROSINE TRANSPOSASE"/>
    <property type="match status" value="1"/>
</dbReference>
<dbReference type="SMART" id="SM01321">
    <property type="entry name" value="Y1_Tnp"/>
    <property type="match status" value="1"/>
</dbReference>
<sequence>MMPIPDQRRKPLRLPSYDYSQAGAYFVTVCTHKRLSLFRSIVEGEMHLNDIGRIVHQTWAALPARFPRIDLDAFIIMPNHIHGIIVLGANPEDESGTRQAARIGDGIDAGARQAAPLPVNPGFVVPSISDSDVTSGRGAACRAPSDPASHPPSAPTLGAILRAFKSTSAIACNRALGRTGEPFWQRGYYEHIIRNDRGLDRIRRYIANNPANWTKDPENV</sequence>
<dbReference type="InterPro" id="IPR036515">
    <property type="entry name" value="Transposase_17_sf"/>
</dbReference>
<dbReference type="PANTHER" id="PTHR36966:SF1">
    <property type="entry name" value="REP-ASSOCIATED TYROSINE TRANSPOSASE"/>
    <property type="match status" value="1"/>
</dbReference>
<dbReference type="SUPFAM" id="SSF143422">
    <property type="entry name" value="Transposase IS200-like"/>
    <property type="match status" value="1"/>
</dbReference>
<evidence type="ECO:0000313" key="2">
    <source>
        <dbReference type="EMBL" id="CCF83429.1"/>
    </source>
</evidence>
<reference evidence="2 3" key="1">
    <citation type="journal article" date="2012" name="ISME J.">
        <title>Nitrification expanded: discovery, physiology and genomics of a nitrite-oxidizing bacterium from the phylum Chloroflexi.</title>
        <authorList>
            <person name="Sorokin D.Y."/>
            <person name="Lucker S."/>
            <person name="Vejmelkova D."/>
            <person name="Kostrikina N.A."/>
            <person name="Kleerebezem R."/>
            <person name="Rijpstra W.I."/>
            <person name="Damste J.S."/>
            <person name="Le Paslier D."/>
            <person name="Muyzer G."/>
            <person name="Wagner M."/>
            <person name="van Loosdrecht M.C."/>
            <person name="Daims H."/>
        </authorList>
    </citation>
    <scope>NUCLEOTIDE SEQUENCE [LARGE SCALE GENOMIC DNA]</scope>
    <source>
        <strain evidence="3">none</strain>
    </source>
</reference>
<accession>I4EFG7</accession>
<dbReference type="EMBL" id="CAGS01000145">
    <property type="protein sequence ID" value="CCF83429.1"/>
    <property type="molecule type" value="Genomic_DNA"/>
</dbReference>
<dbReference type="GO" id="GO:0043565">
    <property type="term" value="F:sequence-specific DNA binding"/>
    <property type="evidence" value="ECO:0007669"/>
    <property type="project" value="TreeGrafter"/>
</dbReference>
<dbReference type="AlphaFoldDB" id="I4EFG7"/>
<dbReference type="InterPro" id="IPR002686">
    <property type="entry name" value="Transposase_17"/>
</dbReference>
<organism evidence="2 3">
    <name type="scientific">Nitrolancea hollandica Lb</name>
    <dbReference type="NCBI Taxonomy" id="1129897"/>
    <lineage>
        <taxon>Bacteria</taxon>
        <taxon>Pseudomonadati</taxon>
        <taxon>Thermomicrobiota</taxon>
        <taxon>Thermomicrobia</taxon>
        <taxon>Sphaerobacterales</taxon>
        <taxon>Sphaerobacterineae</taxon>
        <taxon>Sphaerobacteraceae</taxon>
        <taxon>Nitrolancea</taxon>
    </lineage>
</organism>
<feature type="domain" description="Transposase IS200-like" evidence="1">
    <location>
        <begin position="20"/>
        <end position="209"/>
    </location>
</feature>
<comment type="caution">
    <text evidence="2">The sequence shown here is derived from an EMBL/GenBank/DDBJ whole genome shotgun (WGS) entry which is preliminary data.</text>
</comment>
<keyword evidence="3" id="KW-1185">Reference proteome</keyword>
<dbReference type="InterPro" id="IPR052715">
    <property type="entry name" value="RAYT_transposase"/>
</dbReference>
<dbReference type="GO" id="GO:0006313">
    <property type="term" value="P:DNA transposition"/>
    <property type="evidence" value="ECO:0007669"/>
    <property type="project" value="InterPro"/>
</dbReference>
<evidence type="ECO:0000259" key="1">
    <source>
        <dbReference type="SMART" id="SM01321"/>
    </source>
</evidence>
<gene>
    <name evidence="2" type="ORF">NITHO_2290007</name>
</gene>
<protein>
    <recommendedName>
        <fullName evidence="1">Transposase IS200-like domain-containing protein</fullName>
    </recommendedName>
</protein>
<proteinExistence type="predicted"/>
<evidence type="ECO:0000313" key="3">
    <source>
        <dbReference type="Proteomes" id="UP000004221"/>
    </source>
</evidence>
<name>I4EFG7_9BACT</name>
<dbReference type="Proteomes" id="UP000004221">
    <property type="component" value="Unassembled WGS sequence"/>
</dbReference>
<dbReference type="Gene3D" id="3.30.70.1290">
    <property type="entry name" value="Transposase IS200-like"/>
    <property type="match status" value="1"/>
</dbReference>
<dbReference type="GO" id="GO:0004803">
    <property type="term" value="F:transposase activity"/>
    <property type="evidence" value="ECO:0007669"/>
    <property type="project" value="InterPro"/>
</dbReference>